<sequence>MYPMPLTVKRSIELLGLFLLATLILVGKAVIMPLLIAFFMTIILLPVYRFLLKRKLPESVAILLSIGLMIVTGVGVVWFFSAQISKLLSDFPHIKQTILLHSKQVSNWLSERTQYSTQQQGQFFHQQSAKLLNSAGAMLSGALVSISSVFVLLGLLPIYVFLLLFYKNLLLRFVFLWFPVAHHDQVEEALRETETIIKSYLIGLLIQIAFIVVILGGALEILGVPHALLLGIILAFLNLIPYVGIFAGTLICVLIILASSPDLLPIVELIGVVVVVHFLDQNILRPRVVGSKVKINAFSSIVGVVIGGHLAGIAGMFLSLPVIAILKLIFERTTMFAQWGVLLGDERPTQSPMQRPELRVNESINPLNTNEPQ</sequence>
<keyword evidence="4" id="KW-1003">Cell membrane</keyword>
<evidence type="ECO:0000256" key="6">
    <source>
        <dbReference type="ARBA" id="ARBA00022989"/>
    </source>
</evidence>
<feature type="transmembrane region" description="Helical" evidence="9">
    <location>
        <begin position="299"/>
        <end position="326"/>
    </location>
</feature>
<evidence type="ECO:0000313" key="11">
    <source>
        <dbReference type="Proteomes" id="UP001597512"/>
    </source>
</evidence>
<evidence type="ECO:0000256" key="2">
    <source>
        <dbReference type="ARBA" id="ARBA00009773"/>
    </source>
</evidence>
<evidence type="ECO:0000256" key="7">
    <source>
        <dbReference type="ARBA" id="ARBA00023136"/>
    </source>
</evidence>
<keyword evidence="3" id="KW-0813">Transport</keyword>
<dbReference type="PANTHER" id="PTHR21716">
    <property type="entry name" value="TRANSMEMBRANE PROTEIN"/>
    <property type="match status" value="1"/>
</dbReference>
<gene>
    <name evidence="10" type="ORF">ACFS25_15480</name>
</gene>
<evidence type="ECO:0000313" key="10">
    <source>
        <dbReference type="EMBL" id="MFD2935193.1"/>
    </source>
</evidence>
<evidence type="ECO:0000256" key="5">
    <source>
        <dbReference type="ARBA" id="ARBA00022692"/>
    </source>
</evidence>
<dbReference type="Pfam" id="PF01594">
    <property type="entry name" value="AI-2E_transport"/>
    <property type="match status" value="1"/>
</dbReference>
<feature type="transmembrane region" description="Helical" evidence="9">
    <location>
        <begin position="200"/>
        <end position="222"/>
    </location>
</feature>
<proteinExistence type="inferred from homology"/>
<evidence type="ECO:0000256" key="1">
    <source>
        <dbReference type="ARBA" id="ARBA00004651"/>
    </source>
</evidence>
<keyword evidence="6 9" id="KW-1133">Transmembrane helix</keyword>
<dbReference type="RefSeq" id="WP_381502647.1">
    <property type="nucleotide sequence ID" value="NZ_JBHUOM010000012.1"/>
</dbReference>
<protein>
    <submittedName>
        <fullName evidence="10">AI-2E family transporter</fullName>
    </submittedName>
</protein>
<evidence type="ECO:0000256" key="8">
    <source>
        <dbReference type="SAM" id="MobiDB-lite"/>
    </source>
</evidence>
<dbReference type="PANTHER" id="PTHR21716:SF53">
    <property type="entry name" value="PERMEASE PERM-RELATED"/>
    <property type="match status" value="1"/>
</dbReference>
<evidence type="ECO:0000256" key="3">
    <source>
        <dbReference type="ARBA" id="ARBA00022448"/>
    </source>
</evidence>
<feature type="transmembrane region" description="Helical" evidence="9">
    <location>
        <begin position="15"/>
        <end position="48"/>
    </location>
</feature>
<keyword evidence="11" id="KW-1185">Reference proteome</keyword>
<feature type="region of interest" description="Disordered" evidence="8">
    <location>
        <begin position="348"/>
        <end position="373"/>
    </location>
</feature>
<accession>A0ABW6AL24</accession>
<comment type="caution">
    <text evidence="10">The sequence shown here is derived from an EMBL/GenBank/DDBJ whole genome shotgun (WGS) entry which is preliminary data.</text>
</comment>
<dbReference type="InterPro" id="IPR002549">
    <property type="entry name" value="AI-2E-like"/>
</dbReference>
<evidence type="ECO:0000256" key="4">
    <source>
        <dbReference type="ARBA" id="ARBA00022475"/>
    </source>
</evidence>
<organism evidence="10 11">
    <name type="scientific">Spirosoma flavum</name>
    <dbReference type="NCBI Taxonomy" id="2048557"/>
    <lineage>
        <taxon>Bacteria</taxon>
        <taxon>Pseudomonadati</taxon>
        <taxon>Bacteroidota</taxon>
        <taxon>Cytophagia</taxon>
        <taxon>Cytophagales</taxon>
        <taxon>Cytophagaceae</taxon>
        <taxon>Spirosoma</taxon>
    </lineage>
</organism>
<feature type="transmembrane region" description="Helical" evidence="9">
    <location>
        <begin position="228"/>
        <end position="256"/>
    </location>
</feature>
<dbReference type="EMBL" id="JBHUOM010000012">
    <property type="protein sequence ID" value="MFD2935193.1"/>
    <property type="molecule type" value="Genomic_DNA"/>
</dbReference>
<evidence type="ECO:0000256" key="9">
    <source>
        <dbReference type="SAM" id="Phobius"/>
    </source>
</evidence>
<reference evidence="11" key="1">
    <citation type="journal article" date="2019" name="Int. J. Syst. Evol. Microbiol.">
        <title>The Global Catalogue of Microorganisms (GCM) 10K type strain sequencing project: providing services to taxonomists for standard genome sequencing and annotation.</title>
        <authorList>
            <consortium name="The Broad Institute Genomics Platform"/>
            <consortium name="The Broad Institute Genome Sequencing Center for Infectious Disease"/>
            <person name="Wu L."/>
            <person name="Ma J."/>
        </authorList>
    </citation>
    <scope>NUCLEOTIDE SEQUENCE [LARGE SCALE GENOMIC DNA]</scope>
    <source>
        <strain evidence="11">KCTC 52490</strain>
    </source>
</reference>
<keyword evidence="5 9" id="KW-0812">Transmembrane</keyword>
<keyword evidence="7 9" id="KW-0472">Membrane</keyword>
<feature type="transmembrane region" description="Helical" evidence="9">
    <location>
        <begin position="263"/>
        <end position="279"/>
    </location>
</feature>
<comment type="similarity">
    <text evidence="2">Belongs to the autoinducer-2 exporter (AI-2E) (TC 2.A.86) family.</text>
</comment>
<feature type="transmembrane region" description="Helical" evidence="9">
    <location>
        <begin position="142"/>
        <end position="166"/>
    </location>
</feature>
<name>A0ABW6AL24_9BACT</name>
<dbReference type="Proteomes" id="UP001597512">
    <property type="component" value="Unassembled WGS sequence"/>
</dbReference>
<comment type="subcellular location">
    <subcellularLocation>
        <location evidence="1">Cell membrane</location>
        <topology evidence="1">Multi-pass membrane protein</topology>
    </subcellularLocation>
</comment>
<feature type="transmembrane region" description="Helical" evidence="9">
    <location>
        <begin position="60"/>
        <end position="80"/>
    </location>
</feature>
<feature type="compositionally biased region" description="Polar residues" evidence="8">
    <location>
        <begin position="362"/>
        <end position="373"/>
    </location>
</feature>